<dbReference type="Pfam" id="PF07501">
    <property type="entry name" value="G5"/>
    <property type="match status" value="1"/>
</dbReference>
<dbReference type="Gene3D" id="3.10.350.10">
    <property type="entry name" value="LysM domain"/>
    <property type="match status" value="1"/>
</dbReference>
<comment type="caution">
    <text evidence="5">The sequence shown here is derived from an EMBL/GenBank/DDBJ whole genome shotgun (WGS) entry which is preliminary data.</text>
</comment>
<dbReference type="Proteomes" id="UP001438008">
    <property type="component" value="Unassembled WGS sequence"/>
</dbReference>
<dbReference type="InterPro" id="IPR011098">
    <property type="entry name" value="G5_dom"/>
</dbReference>
<proteinExistence type="predicted"/>
<reference evidence="5 6" key="1">
    <citation type="submission" date="2024-03" db="EMBL/GenBank/DDBJ databases">
        <title>Human intestinal bacterial collection.</title>
        <authorList>
            <person name="Pauvert C."/>
            <person name="Hitch T.C.A."/>
            <person name="Clavel T."/>
        </authorList>
    </citation>
    <scope>NUCLEOTIDE SEQUENCE [LARGE SCALE GENOMIC DNA]</scope>
    <source>
        <strain evidence="5 6">CLA-AA-H132</strain>
    </source>
</reference>
<dbReference type="InterPro" id="IPR036779">
    <property type="entry name" value="LysM_dom_sf"/>
</dbReference>
<name>A0ABV1FKQ3_9FIRM</name>
<protein>
    <submittedName>
        <fullName evidence="5">Peptidoglycan DD-metalloendopeptidase family protein</fullName>
    </submittedName>
</protein>
<dbReference type="PANTHER" id="PTHR21666:SF270">
    <property type="entry name" value="MUREIN HYDROLASE ACTIVATOR ENVC"/>
    <property type="match status" value="1"/>
</dbReference>
<dbReference type="PANTHER" id="PTHR21666">
    <property type="entry name" value="PEPTIDASE-RELATED"/>
    <property type="match status" value="1"/>
</dbReference>
<dbReference type="InterPro" id="IPR016047">
    <property type="entry name" value="M23ase_b-sheet_dom"/>
</dbReference>
<gene>
    <name evidence="5" type="ORF">WMO29_14360</name>
</gene>
<accession>A0ABV1FKQ3</accession>
<evidence type="ECO:0000313" key="5">
    <source>
        <dbReference type="EMBL" id="MEQ2473662.1"/>
    </source>
</evidence>
<keyword evidence="2" id="KW-1133">Transmembrane helix</keyword>
<dbReference type="PROSITE" id="PS51109">
    <property type="entry name" value="G5"/>
    <property type="match status" value="1"/>
</dbReference>
<feature type="domain" description="G5" evidence="3">
    <location>
        <begin position="339"/>
        <end position="419"/>
    </location>
</feature>
<dbReference type="PROSITE" id="PS51782">
    <property type="entry name" value="LYSM"/>
    <property type="match status" value="1"/>
</dbReference>
<dbReference type="Pfam" id="PF01551">
    <property type="entry name" value="Peptidase_M23"/>
    <property type="match status" value="1"/>
</dbReference>
<dbReference type="SUPFAM" id="SSF54106">
    <property type="entry name" value="LysM domain"/>
    <property type="match status" value="1"/>
</dbReference>
<organism evidence="5 6">
    <name type="scientific">Laedolimicola intestinihominis</name>
    <dbReference type="NCBI Taxonomy" id="3133166"/>
    <lineage>
        <taxon>Bacteria</taxon>
        <taxon>Bacillati</taxon>
        <taxon>Bacillota</taxon>
        <taxon>Clostridia</taxon>
        <taxon>Lachnospirales</taxon>
        <taxon>Lachnospiraceae</taxon>
        <taxon>Laedolimicola</taxon>
    </lineage>
</organism>
<dbReference type="RefSeq" id="WP_349165253.1">
    <property type="nucleotide sequence ID" value="NZ_JBBMFE010000016.1"/>
</dbReference>
<keyword evidence="2" id="KW-0472">Membrane</keyword>
<dbReference type="InterPro" id="IPR018392">
    <property type="entry name" value="LysM"/>
</dbReference>
<evidence type="ECO:0000259" key="3">
    <source>
        <dbReference type="PROSITE" id="PS51109"/>
    </source>
</evidence>
<dbReference type="SMART" id="SM00257">
    <property type="entry name" value="LysM"/>
    <property type="match status" value="1"/>
</dbReference>
<keyword evidence="6" id="KW-1185">Reference proteome</keyword>
<dbReference type="CDD" id="cd00118">
    <property type="entry name" value="LysM"/>
    <property type="match status" value="1"/>
</dbReference>
<dbReference type="CDD" id="cd12797">
    <property type="entry name" value="M23_peptidase"/>
    <property type="match status" value="1"/>
</dbReference>
<evidence type="ECO:0000259" key="4">
    <source>
        <dbReference type="PROSITE" id="PS51782"/>
    </source>
</evidence>
<dbReference type="Pfam" id="PF01476">
    <property type="entry name" value="LysM"/>
    <property type="match status" value="1"/>
</dbReference>
<evidence type="ECO:0000256" key="1">
    <source>
        <dbReference type="ARBA" id="ARBA00022729"/>
    </source>
</evidence>
<dbReference type="Gene3D" id="2.20.230.10">
    <property type="entry name" value="Resuscitation-promoting factor rpfb"/>
    <property type="match status" value="1"/>
</dbReference>
<keyword evidence="2" id="KW-0812">Transmembrane</keyword>
<evidence type="ECO:0000313" key="6">
    <source>
        <dbReference type="Proteomes" id="UP001438008"/>
    </source>
</evidence>
<dbReference type="EMBL" id="JBBMFE010000016">
    <property type="protein sequence ID" value="MEQ2473662.1"/>
    <property type="molecule type" value="Genomic_DNA"/>
</dbReference>
<dbReference type="Gene3D" id="2.70.70.10">
    <property type="entry name" value="Glucose Permease (Domain IIA)"/>
    <property type="match status" value="1"/>
</dbReference>
<dbReference type="SMART" id="SM01208">
    <property type="entry name" value="G5"/>
    <property type="match status" value="1"/>
</dbReference>
<feature type="transmembrane region" description="Helical" evidence="2">
    <location>
        <begin position="12"/>
        <end position="34"/>
    </location>
</feature>
<dbReference type="SUPFAM" id="SSF51261">
    <property type="entry name" value="Duplicated hybrid motif"/>
    <property type="match status" value="1"/>
</dbReference>
<dbReference type="InterPro" id="IPR011055">
    <property type="entry name" value="Dup_hybrid_motif"/>
</dbReference>
<sequence>MKKKKLFWNKKSQLVFAESVMITCGCMLLGVPLIGSGFGSGDSYYEVTLAGKTVGSVKNPSVVENAYLQARARISRETDGLVLADVEYELDKVPKIFGSTMDSDTLTDAFYNELTQIVAKAKKKAYLMKINEFTVTLGSYQDVMDVLYATKDRYDTDNEFQINIVSDAARELNVYTVEVSKQNTAEETAAEVAKLGGIAGIGDACAGIGEYDVSQAVESVITKTVTEEDVAEENAADNGEMQAEGDGLRSVDFAEKVEIAEAYVSADEITPASEAIDLVTKDTAKNEVYEVKAGDTLSVIANSNGLRVAEVLALNEGMSENTVLHEGDEVIITVPEPELSVETVEEATYQEEYYADVQYIDNDEWYTTKSEVRQEEQPGYHEVTALITKKNGVEENRDVISETVLQDPVPKIVERGTQTPPTYIKPISGGRFTSGFKKRWGRMHKGVDWACPIGTAVMASCGGTVVQAGWFSGYGNCITIRHPDGKQTRYGHLSKILVSSGQKVTQGQKIALSGNTGRSTGPHVHFEIIINGSQVNPLPYLN</sequence>
<dbReference type="InterPro" id="IPR050570">
    <property type="entry name" value="Cell_wall_metabolism_enzyme"/>
</dbReference>
<feature type="domain" description="LysM" evidence="4">
    <location>
        <begin position="287"/>
        <end position="332"/>
    </location>
</feature>
<evidence type="ECO:0000256" key="2">
    <source>
        <dbReference type="SAM" id="Phobius"/>
    </source>
</evidence>
<keyword evidence="1" id="KW-0732">Signal</keyword>